<keyword evidence="1" id="KW-0539">Nucleus</keyword>
<organism evidence="4 5">
    <name type="scientific">Ranatra chinensis</name>
    <dbReference type="NCBI Taxonomy" id="642074"/>
    <lineage>
        <taxon>Eukaryota</taxon>
        <taxon>Metazoa</taxon>
        <taxon>Ecdysozoa</taxon>
        <taxon>Arthropoda</taxon>
        <taxon>Hexapoda</taxon>
        <taxon>Insecta</taxon>
        <taxon>Pterygota</taxon>
        <taxon>Neoptera</taxon>
        <taxon>Paraneoptera</taxon>
        <taxon>Hemiptera</taxon>
        <taxon>Heteroptera</taxon>
        <taxon>Panheteroptera</taxon>
        <taxon>Nepomorpha</taxon>
        <taxon>Nepidae</taxon>
        <taxon>Ranatrinae</taxon>
        <taxon>Ranatra</taxon>
    </lineage>
</organism>
<dbReference type="EMBL" id="JBFDAA010000002">
    <property type="protein sequence ID" value="KAL1139569.1"/>
    <property type="molecule type" value="Genomic_DNA"/>
</dbReference>
<evidence type="ECO:0000259" key="3">
    <source>
        <dbReference type="PROSITE" id="PS51031"/>
    </source>
</evidence>
<dbReference type="PROSITE" id="PS51031">
    <property type="entry name" value="BESS"/>
    <property type="match status" value="1"/>
</dbReference>
<dbReference type="Proteomes" id="UP001558652">
    <property type="component" value="Unassembled WGS sequence"/>
</dbReference>
<dbReference type="GO" id="GO:0005634">
    <property type="term" value="C:nucleus"/>
    <property type="evidence" value="ECO:0007669"/>
    <property type="project" value="UniProtKB-SubCell"/>
</dbReference>
<evidence type="ECO:0000256" key="1">
    <source>
        <dbReference type="PROSITE-ProRule" id="PRU00371"/>
    </source>
</evidence>
<evidence type="ECO:0000313" key="4">
    <source>
        <dbReference type="EMBL" id="KAL1139569.1"/>
    </source>
</evidence>
<reference evidence="4 5" key="1">
    <citation type="submission" date="2024-07" db="EMBL/GenBank/DDBJ databases">
        <title>Chromosome-level genome assembly of the water stick insect Ranatra chinensis (Heteroptera: Nepidae).</title>
        <authorList>
            <person name="Liu X."/>
        </authorList>
    </citation>
    <scope>NUCLEOTIDE SEQUENCE [LARGE SCALE GENOMIC DNA]</scope>
    <source>
        <strain evidence="4">Cailab_2021Rc</strain>
        <tissue evidence="4">Muscle</tissue>
    </source>
</reference>
<proteinExistence type="predicted"/>
<dbReference type="InterPro" id="IPR004210">
    <property type="entry name" value="BESS_motif"/>
</dbReference>
<feature type="region of interest" description="Disordered" evidence="2">
    <location>
        <begin position="184"/>
        <end position="211"/>
    </location>
</feature>
<evidence type="ECO:0000256" key="2">
    <source>
        <dbReference type="SAM" id="MobiDB-lite"/>
    </source>
</evidence>
<dbReference type="AlphaFoldDB" id="A0ABD0YUC5"/>
<name>A0ABD0YUC5_9HEMI</name>
<feature type="domain" description="BESS" evidence="3">
    <location>
        <begin position="145"/>
        <end position="184"/>
    </location>
</feature>
<gene>
    <name evidence="4" type="ORF">AAG570_006551</name>
</gene>
<dbReference type="InterPro" id="IPR006578">
    <property type="entry name" value="MADF-dom"/>
</dbReference>
<feature type="compositionally biased region" description="Polar residues" evidence="2">
    <location>
        <begin position="184"/>
        <end position="204"/>
    </location>
</feature>
<comment type="caution">
    <text evidence="4">The sequence shown here is derived from an EMBL/GenBank/DDBJ whole genome shotgun (WGS) entry which is preliminary data.</text>
</comment>
<sequence length="211" mass="23584">MMIAQNGSDQRTKSKRRQIMTLCREKWANLRSNFARELRKARRKVAELPSALPMHQPHSQWVFYEAMSFLAPFVKSRLATFDSMYDPDDPPTGAACVVKLEEEGTSSSCGEGESSGGATGEDKWGRLWTAGGARAAADYLEVLEEDDDRLFLLSLLPKMRHLSMQDNIKFRIEVQALLLEKLASSAQNNPPYNPQVGGTTANPTESEEETQ</sequence>
<keyword evidence="5" id="KW-1185">Reference proteome</keyword>
<dbReference type="Pfam" id="PF10545">
    <property type="entry name" value="MADF_DNA_bdg"/>
    <property type="match status" value="1"/>
</dbReference>
<protein>
    <recommendedName>
        <fullName evidence="3">BESS domain-containing protein</fullName>
    </recommendedName>
</protein>
<dbReference type="PANTHER" id="PTHR12243">
    <property type="entry name" value="MADF DOMAIN TRANSCRIPTION FACTOR"/>
    <property type="match status" value="1"/>
</dbReference>
<dbReference type="PANTHER" id="PTHR12243:SF67">
    <property type="entry name" value="COREPRESSOR OF PANGOLIN, ISOFORM A-RELATED"/>
    <property type="match status" value="1"/>
</dbReference>
<comment type="subcellular location">
    <subcellularLocation>
        <location evidence="1">Nucleus</location>
    </subcellularLocation>
</comment>
<accession>A0ABD0YUC5</accession>
<evidence type="ECO:0000313" key="5">
    <source>
        <dbReference type="Proteomes" id="UP001558652"/>
    </source>
</evidence>
<dbReference type="Pfam" id="PF02944">
    <property type="entry name" value="BESS"/>
    <property type="match status" value="1"/>
</dbReference>
<dbReference type="InterPro" id="IPR039353">
    <property type="entry name" value="TF_Adf1"/>
</dbReference>